<keyword evidence="3" id="KW-1185">Reference proteome</keyword>
<dbReference type="NCBIfam" id="NF041278">
    <property type="entry name" value="CmcJ_NvfI_EfuI"/>
    <property type="match status" value="1"/>
</dbReference>
<comment type="similarity">
    <text evidence="1">Belongs to the asaB hydroxylase/desaturase family.</text>
</comment>
<accession>A0A5C3P6A5</accession>
<name>A0A5C3P6A5_9APHY</name>
<protein>
    <submittedName>
        <fullName evidence="2">Uncharacterized protein</fullName>
    </submittedName>
</protein>
<dbReference type="STRING" id="1314778.A0A5C3P6A5"/>
<dbReference type="AlphaFoldDB" id="A0A5C3P6A5"/>
<proteinExistence type="inferred from homology"/>
<reference evidence="2 3" key="1">
    <citation type="journal article" date="2019" name="Nat. Ecol. Evol.">
        <title>Megaphylogeny resolves global patterns of mushroom evolution.</title>
        <authorList>
            <person name="Varga T."/>
            <person name="Krizsan K."/>
            <person name="Foldi C."/>
            <person name="Dima B."/>
            <person name="Sanchez-Garcia M."/>
            <person name="Sanchez-Ramirez S."/>
            <person name="Szollosi G.J."/>
            <person name="Szarkandi J.G."/>
            <person name="Papp V."/>
            <person name="Albert L."/>
            <person name="Andreopoulos W."/>
            <person name="Angelini C."/>
            <person name="Antonin V."/>
            <person name="Barry K.W."/>
            <person name="Bougher N.L."/>
            <person name="Buchanan P."/>
            <person name="Buyck B."/>
            <person name="Bense V."/>
            <person name="Catcheside P."/>
            <person name="Chovatia M."/>
            <person name="Cooper J."/>
            <person name="Damon W."/>
            <person name="Desjardin D."/>
            <person name="Finy P."/>
            <person name="Geml J."/>
            <person name="Haridas S."/>
            <person name="Hughes K."/>
            <person name="Justo A."/>
            <person name="Karasinski D."/>
            <person name="Kautmanova I."/>
            <person name="Kiss B."/>
            <person name="Kocsube S."/>
            <person name="Kotiranta H."/>
            <person name="LaButti K.M."/>
            <person name="Lechner B.E."/>
            <person name="Liimatainen K."/>
            <person name="Lipzen A."/>
            <person name="Lukacs Z."/>
            <person name="Mihaltcheva S."/>
            <person name="Morgado L.N."/>
            <person name="Niskanen T."/>
            <person name="Noordeloos M.E."/>
            <person name="Ohm R.A."/>
            <person name="Ortiz-Santana B."/>
            <person name="Ovrebo C."/>
            <person name="Racz N."/>
            <person name="Riley R."/>
            <person name="Savchenko A."/>
            <person name="Shiryaev A."/>
            <person name="Soop K."/>
            <person name="Spirin V."/>
            <person name="Szebenyi C."/>
            <person name="Tomsovsky M."/>
            <person name="Tulloss R.E."/>
            <person name="Uehling J."/>
            <person name="Grigoriev I.V."/>
            <person name="Vagvolgyi C."/>
            <person name="Papp T."/>
            <person name="Martin F.M."/>
            <person name="Miettinen O."/>
            <person name="Hibbett D.S."/>
            <person name="Nagy L.G."/>
        </authorList>
    </citation>
    <scope>NUCLEOTIDE SEQUENCE [LARGE SCALE GENOMIC DNA]</scope>
    <source>
        <strain evidence="2 3">HHB13444</strain>
    </source>
</reference>
<dbReference type="Proteomes" id="UP000308197">
    <property type="component" value="Unassembled WGS sequence"/>
</dbReference>
<evidence type="ECO:0000256" key="1">
    <source>
        <dbReference type="ARBA" id="ARBA00023604"/>
    </source>
</evidence>
<dbReference type="InParanoid" id="A0A5C3P6A5"/>
<dbReference type="EMBL" id="ML211317">
    <property type="protein sequence ID" value="TFK84427.1"/>
    <property type="molecule type" value="Genomic_DNA"/>
</dbReference>
<sequence>MLSSSSSTSLRDVPGHTSLNFYVPVGHEQPYQYVFTPPEGIAHHNLDSHARPIYDLHKTGFQYVRWPSAQRELTDPGTIKTKSVTSAKRALPFDHNLRLIAHKPLAARVGDWRTVGPDDLVSVRLIYPHREGSTFSVRYNPNFRFHYLSDQTPNEVTLIKCFDSAEDGTAGSTPHSAFTDSSPSEAPYRQSIEVRALVFDSV</sequence>
<evidence type="ECO:0000313" key="3">
    <source>
        <dbReference type="Proteomes" id="UP000308197"/>
    </source>
</evidence>
<dbReference type="PANTHER" id="PTHR34598">
    <property type="entry name" value="BLL6449 PROTEIN"/>
    <property type="match status" value="1"/>
</dbReference>
<dbReference type="GO" id="GO:0016491">
    <property type="term" value="F:oxidoreductase activity"/>
    <property type="evidence" value="ECO:0007669"/>
    <property type="project" value="InterPro"/>
</dbReference>
<evidence type="ECO:0000313" key="2">
    <source>
        <dbReference type="EMBL" id="TFK84427.1"/>
    </source>
</evidence>
<organism evidence="2 3">
    <name type="scientific">Polyporus arcularius HHB13444</name>
    <dbReference type="NCBI Taxonomy" id="1314778"/>
    <lineage>
        <taxon>Eukaryota</taxon>
        <taxon>Fungi</taxon>
        <taxon>Dikarya</taxon>
        <taxon>Basidiomycota</taxon>
        <taxon>Agaricomycotina</taxon>
        <taxon>Agaricomycetes</taxon>
        <taxon>Polyporales</taxon>
        <taxon>Polyporaceae</taxon>
        <taxon>Polyporus</taxon>
    </lineage>
</organism>
<dbReference type="InterPro" id="IPR044053">
    <property type="entry name" value="AsaB-like"/>
</dbReference>
<dbReference type="PANTHER" id="PTHR34598:SF3">
    <property type="entry name" value="OXIDOREDUCTASE AN1597"/>
    <property type="match status" value="1"/>
</dbReference>
<gene>
    <name evidence="2" type="ORF">K466DRAFT_647231</name>
</gene>